<dbReference type="GeneID" id="19401984"/>
<dbReference type="EMBL" id="KB908515">
    <property type="protein sequence ID" value="EOA89469.1"/>
    <property type="molecule type" value="Genomic_DNA"/>
</dbReference>
<dbReference type="HOGENOM" id="CLU_740020_0_0_1"/>
<accession>R0KJW4</accession>
<evidence type="ECO:0000313" key="1">
    <source>
        <dbReference type="EMBL" id="EOA89469.1"/>
    </source>
</evidence>
<sequence>MPGFSDLSRELIDHIISDLISLYDNDPAYQWTCLRKITRYHKTMIERHFRHFWVPELSLTIRLSTPDDYDVVCFEAPEEDCPDAESSHKELRQDGSGKYVTFVADDYDEDVLFDLYDNVQDWLDEVVKAAHRVRHDTEHAKSIVVRMGDGILNKGFTKGGIVSDVLIPGVTFNIQTDPWQLSFDWKALFGLLFGEEMAMRRFADRLLAKYMPRISVLRLRKTPAAVYTVLREHYHWKRREMLLAYRKHIESQKLLPDGQPFDLTPFLPDQAEPPSFPKISDHDSFVLCLDEQSVVFKIPQWELLTIRQVARLRIMDELIELDMMPEQGMSRWGRHYYEEMQVREDEMMGHRKASEEKLKQHLRGPTLNSARFWD</sequence>
<organism evidence="1 2">
    <name type="scientific">Exserohilum turcicum (strain 28A)</name>
    <name type="common">Northern leaf blight fungus</name>
    <name type="synonym">Setosphaeria turcica</name>
    <dbReference type="NCBI Taxonomy" id="671987"/>
    <lineage>
        <taxon>Eukaryota</taxon>
        <taxon>Fungi</taxon>
        <taxon>Dikarya</taxon>
        <taxon>Ascomycota</taxon>
        <taxon>Pezizomycotina</taxon>
        <taxon>Dothideomycetes</taxon>
        <taxon>Pleosporomycetidae</taxon>
        <taxon>Pleosporales</taxon>
        <taxon>Pleosporineae</taxon>
        <taxon>Pleosporaceae</taxon>
        <taxon>Exserohilum</taxon>
    </lineage>
</organism>
<dbReference type="eggNOG" id="ENOG502T2CW">
    <property type="taxonomic scope" value="Eukaryota"/>
</dbReference>
<proteinExistence type="predicted"/>
<evidence type="ECO:0000313" key="2">
    <source>
        <dbReference type="Proteomes" id="UP000016935"/>
    </source>
</evidence>
<dbReference type="Proteomes" id="UP000016935">
    <property type="component" value="Unassembled WGS sequence"/>
</dbReference>
<reference evidence="1 2" key="2">
    <citation type="journal article" date="2013" name="PLoS Genet.">
        <title>Comparative genome structure, secondary metabolite, and effector coding capacity across Cochliobolus pathogens.</title>
        <authorList>
            <person name="Condon B.J."/>
            <person name="Leng Y."/>
            <person name="Wu D."/>
            <person name="Bushley K.E."/>
            <person name="Ohm R.A."/>
            <person name="Otillar R."/>
            <person name="Martin J."/>
            <person name="Schackwitz W."/>
            <person name="Grimwood J."/>
            <person name="MohdZainudin N."/>
            <person name="Xue C."/>
            <person name="Wang R."/>
            <person name="Manning V.A."/>
            <person name="Dhillon B."/>
            <person name="Tu Z.J."/>
            <person name="Steffenson B.J."/>
            <person name="Salamov A."/>
            <person name="Sun H."/>
            <person name="Lowry S."/>
            <person name="LaButti K."/>
            <person name="Han J."/>
            <person name="Copeland A."/>
            <person name="Lindquist E."/>
            <person name="Barry K."/>
            <person name="Schmutz J."/>
            <person name="Baker S.E."/>
            <person name="Ciuffetti L.M."/>
            <person name="Grigoriev I.V."/>
            <person name="Zhong S."/>
            <person name="Turgeon B.G."/>
        </authorList>
    </citation>
    <scope>NUCLEOTIDE SEQUENCE [LARGE SCALE GENOMIC DNA]</scope>
    <source>
        <strain evidence="2">28A</strain>
    </source>
</reference>
<dbReference type="AlphaFoldDB" id="R0KJW4"/>
<name>R0KJW4_EXST2</name>
<dbReference type="OrthoDB" id="2997776at2759"/>
<reference evidence="1 2" key="1">
    <citation type="journal article" date="2012" name="PLoS Pathog.">
        <title>Diverse lifestyles and strategies of plant pathogenesis encoded in the genomes of eighteen Dothideomycetes fungi.</title>
        <authorList>
            <person name="Ohm R.A."/>
            <person name="Feau N."/>
            <person name="Henrissat B."/>
            <person name="Schoch C.L."/>
            <person name="Horwitz B.A."/>
            <person name="Barry K.W."/>
            <person name="Condon B.J."/>
            <person name="Copeland A.C."/>
            <person name="Dhillon B."/>
            <person name="Glaser F."/>
            <person name="Hesse C.N."/>
            <person name="Kosti I."/>
            <person name="LaButti K."/>
            <person name="Lindquist E.A."/>
            <person name="Lucas S."/>
            <person name="Salamov A.A."/>
            <person name="Bradshaw R.E."/>
            <person name="Ciuffetti L."/>
            <person name="Hamelin R.C."/>
            <person name="Kema G.H.J."/>
            <person name="Lawrence C."/>
            <person name="Scott J.A."/>
            <person name="Spatafora J.W."/>
            <person name="Turgeon B.G."/>
            <person name="de Wit P.J.G.M."/>
            <person name="Zhong S."/>
            <person name="Goodwin S.B."/>
            <person name="Grigoriev I.V."/>
        </authorList>
    </citation>
    <scope>NUCLEOTIDE SEQUENCE [LARGE SCALE GENOMIC DNA]</scope>
    <source>
        <strain evidence="2">28A</strain>
    </source>
</reference>
<gene>
    <name evidence="1" type="ORF">SETTUDRAFT_183500</name>
</gene>
<protein>
    <submittedName>
        <fullName evidence="1">Uncharacterized protein</fullName>
    </submittedName>
</protein>
<keyword evidence="2" id="KW-1185">Reference proteome</keyword>
<dbReference type="RefSeq" id="XP_008023238.1">
    <property type="nucleotide sequence ID" value="XM_008025047.1"/>
</dbReference>